<accession>A0A5B7DV92</accession>
<dbReference type="OrthoDB" id="2102561at2759"/>
<reference evidence="2 3" key="1">
    <citation type="submission" date="2019-05" db="EMBL/GenBank/DDBJ databases">
        <title>Another draft genome of Portunus trituberculatus and its Hox gene families provides insights of decapod evolution.</title>
        <authorList>
            <person name="Jeong J.-H."/>
            <person name="Song I."/>
            <person name="Kim S."/>
            <person name="Choi T."/>
            <person name="Kim D."/>
            <person name="Ryu S."/>
            <person name="Kim W."/>
        </authorList>
    </citation>
    <scope>NUCLEOTIDE SEQUENCE [LARGE SCALE GENOMIC DNA]</scope>
    <source>
        <tissue evidence="2">Muscle</tissue>
    </source>
</reference>
<keyword evidence="1" id="KW-1133">Transmembrane helix</keyword>
<dbReference type="Proteomes" id="UP000324222">
    <property type="component" value="Unassembled WGS sequence"/>
</dbReference>
<feature type="transmembrane region" description="Helical" evidence="1">
    <location>
        <begin position="37"/>
        <end position="57"/>
    </location>
</feature>
<proteinExistence type="predicted"/>
<dbReference type="EMBL" id="VSRR010001402">
    <property type="protein sequence ID" value="MPC24997.1"/>
    <property type="molecule type" value="Genomic_DNA"/>
</dbReference>
<protein>
    <submittedName>
        <fullName evidence="2">Uncharacterized protein</fullName>
    </submittedName>
</protein>
<keyword evidence="1" id="KW-0472">Membrane</keyword>
<comment type="caution">
    <text evidence="2">The sequence shown here is derived from an EMBL/GenBank/DDBJ whole genome shotgun (WGS) entry which is preliminary data.</text>
</comment>
<keyword evidence="3" id="KW-1185">Reference proteome</keyword>
<keyword evidence="1" id="KW-0812">Transmembrane</keyword>
<evidence type="ECO:0000256" key="1">
    <source>
        <dbReference type="SAM" id="Phobius"/>
    </source>
</evidence>
<organism evidence="2 3">
    <name type="scientific">Portunus trituberculatus</name>
    <name type="common">Swimming crab</name>
    <name type="synonym">Neptunus trituberculatus</name>
    <dbReference type="NCBI Taxonomy" id="210409"/>
    <lineage>
        <taxon>Eukaryota</taxon>
        <taxon>Metazoa</taxon>
        <taxon>Ecdysozoa</taxon>
        <taxon>Arthropoda</taxon>
        <taxon>Crustacea</taxon>
        <taxon>Multicrustacea</taxon>
        <taxon>Malacostraca</taxon>
        <taxon>Eumalacostraca</taxon>
        <taxon>Eucarida</taxon>
        <taxon>Decapoda</taxon>
        <taxon>Pleocyemata</taxon>
        <taxon>Brachyura</taxon>
        <taxon>Eubrachyura</taxon>
        <taxon>Portunoidea</taxon>
        <taxon>Portunidae</taxon>
        <taxon>Portuninae</taxon>
        <taxon>Portunus</taxon>
    </lineage>
</organism>
<sequence>MLWTWDKTDAVVLCGLVSAVLTGAAHAVISTCCWSSFFILWGALAALYIISAFPQFTTLKSQYKISKSTERKERREFKNVPVSSLYNV</sequence>
<evidence type="ECO:0000313" key="3">
    <source>
        <dbReference type="Proteomes" id="UP000324222"/>
    </source>
</evidence>
<evidence type="ECO:0000313" key="2">
    <source>
        <dbReference type="EMBL" id="MPC24997.1"/>
    </source>
</evidence>
<name>A0A5B7DV92_PORTR</name>
<dbReference type="AlphaFoldDB" id="A0A5B7DV92"/>
<gene>
    <name evidence="2" type="ORF">E2C01_018093</name>
</gene>